<dbReference type="EMBL" id="CAEZYQ010000005">
    <property type="protein sequence ID" value="CAB4735578.1"/>
    <property type="molecule type" value="Genomic_DNA"/>
</dbReference>
<dbReference type="AlphaFoldDB" id="A0A6J6SLF9"/>
<dbReference type="Gene3D" id="3.20.20.10">
    <property type="entry name" value="Alanine racemase"/>
    <property type="match status" value="1"/>
</dbReference>
<dbReference type="InterPro" id="IPR029066">
    <property type="entry name" value="PLP-binding_barrel"/>
</dbReference>
<evidence type="ECO:0000259" key="1">
    <source>
        <dbReference type="Pfam" id="PF01168"/>
    </source>
</evidence>
<proteinExistence type="predicted"/>
<dbReference type="InterPro" id="IPR001608">
    <property type="entry name" value="Ala_racemase_N"/>
</dbReference>
<gene>
    <name evidence="2" type="ORF">UFOPK2761_00869</name>
</gene>
<protein>
    <submittedName>
        <fullName evidence="2">Unannotated protein</fullName>
    </submittedName>
</protein>
<feature type="domain" description="Alanine racemase N-terminal" evidence="1">
    <location>
        <begin position="15"/>
        <end position="172"/>
    </location>
</feature>
<dbReference type="Pfam" id="PF01168">
    <property type="entry name" value="Ala_racemase_N"/>
    <property type="match status" value="1"/>
</dbReference>
<dbReference type="SUPFAM" id="SSF51419">
    <property type="entry name" value="PLP-binding barrel"/>
    <property type="match status" value="1"/>
</dbReference>
<name>A0A6J6SLF9_9ZZZZ</name>
<accession>A0A6J6SLF9</accession>
<sequence length="369" mass="39994">MSLTLTVDGERWRSHLRATAEAHPGLVPVCKGNGYGFTLGRLARRTQWLLDQDLAPTTADTIAVGTYAELSHVSSRYDGSLLVLTPWRPFGPAVDALADDRLARRLVHTVSRLEDLGDLLARRPDARFVLERSTSMQRHGLTARELWTAAEHLQGRGARLEGVALHLPLGQGTHVTEVDRLLNDVVGAGLPETGPTGGQGAHTIWVSHLTEEELATLRHRWPDFTFRPRIGTGLWLGDRGALRVTSTVLDVHPVERGDAFGYRGRTAPKSGHLLVVSGGTAHGIGLEAPSGDLGLKGRAGTLARGGLDALGFVRSPFSLDGKQRLFAEPPHMQASMLFVPSGSRVPVVGEQLDVRVRYTITAFDRVDVV</sequence>
<evidence type="ECO:0000313" key="2">
    <source>
        <dbReference type="EMBL" id="CAB4735578.1"/>
    </source>
</evidence>
<reference evidence="2" key="1">
    <citation type="submission" date="2020-05" db="EMBL/GenBank/DDBJ databases">
        <authorList>
            <person name="Chiriac C."/>
            <person name="Salcher M."/>
            <person name="Ghai R."/>
            <person name="Kavagutti S V."/>
        </authorList>
    </citation>
    <scope>NUCLEOTIDE SEQUENCE</scope>
</reference>
<organism evidence="2">
    <name type="scientific">freshwater metagenome</name>
    <dbReference type="NCBI Taxonomy" id="449393"/>
    <lineage>
        <taxon>unclassified sequences</taxon>
        <taxon>metagenomes</taxon>
        <taxon>ecological metagenomes</taxon>
    </lineage>
</organism>